<keyword evidence="1" id="KW-1133">Transmembrane helix</keyword>
<gene>
    <name evidence="2" type="ORF">SDC9_07716</name>
</gene>
<sequence>METILRSDIFFFISSISVIVITLLLVVILIFVIVVLSRINRKVKRFQAQLELVKDDIVSFKEDLLKSSIFASLLKLFLQKSKSRSKKK</sequence>
<proteinExistence type="predicted"/>
<reference evidence="2" key="1">
    <citation type="submission" date="2019-08" db="EMBL/GenBank/DDBJ databases">
        <authorList>
            <person name="Kucharzyk K."/>
            <person name="Murdoch R.W."/>
            <person name="Higgins S."/>
            <person name="Loffler F."/>
        </authorList>
    </citation>
    <scope>NUCLEOTIDE SEQUENCE</scope>
</reference>
<evidence type="ECO:0000256" key="1">
    <source>
        <dbReference type="SAM" id="Phobius"/>
    </source>
</evidence>
<evidence type="ECO:0000313" key="2">
    <source>
        <dbReference type="EMBL" id="MPL62117.1"/>
    </source>
</evidence>
<dbReference type="AlphaFoldDB" id="A0A644T6J7"/>
<comment type="caution">
    <text evidence="2">The sequence shown here is derived from an EMBL/GenBank/DDBJ whole genome shotgun (WGS) entry which is preliminary data.</text>
</comment>
<name>A0A644T6J7_9ZZZZ</name>
<organism evidence="2">
    <name type="scientific">bioreactor metagenome</name>
    <dbReference type="NCBI Taxonomy" id="1076179"/>
    <lineage>
        <taxon>unclassified sequences</taxon>
        <taxon>metagenomes</taxon>
        <taxon>ecological metagenomes</taxon>
    </lineage>
</organism>
<feature type="transmembrane region" description="Helical" evidence="1">
    <location>
        <begin position="12"/>
        <end position="36"/>
    </location>
</feature>
<dbReference type="EMBL" id="VSSQ01000017">
    <property type="protein sequence ID" value="MPL62117.1"/>
    <property type="molecule type" value="Genomic_DNA"/>
</dbReference>
<keyword evidence="1" id="KW-0812">Transmembrane</keyword>
<protein>
    <submittedName>
        <fullName evidence="2">Uncharacterized protein</fullName>
    </submittedName>
</protein>
<keyword evidence="1" id="KW-0472">Membrane</keyword>
<accession>A0A644T6J7</accession>